<name>A0A2K1QMU2_9PEZI</name>
<dbReference type="GO" id="GO:0005737">
    <property type="term" value="C:cytoplasm"/>
    <property type="evidence" value="ECO:0007669"/>
    <property type="project" value="TreeGrafter"/>
</dbReference>
<organism evidence="3 4">
    <name type="scientific">Sphaceloma murrayae</name>
    <dbReference type="NCBI Taxonomy" id="2082308"/>
    <lineage>
        <taxon>Eukaryota</taxon>
        <taxon>Fungi</taxon>
        <taxon>Dikarya</taxon>
        <taxon>Ascomycota</taxon>
        <taxon>Pezizomycotina</taxon>
        <taxon>Dothideomycetes</taxon>
        <taxon>Dothideomycetidae</taxon>
        <taxon>Myriangiales</taxon>
        <taxon>Elsinoaceae</taxon>
        <taxon>Sphaceloma</taxon>
    </lineage>
</organism>
<dbReference type="EMBL" id="NKHZ01000058">
    <property type="protein sequence ID" value="PNS16321.1"/>
    <property type="molecule type" value="Genomic_DNA"/>
</dbReference>
<evidence type="ECO:0000256" key="1">
    <source>
        <dbReference type="ARBA" id="ARBA00006499"/>
    </source>
</evidence>
<dbReference type="Gene3D" id="3.40.50.1820">
    <property type="entry name" value="alpha/beta hydrolase"/>
    <property type="match status" value="1"/>
</dbReference>
<reference evidence="3 4" key="1">
    <citation type="submission" date="2017-06" db="EMBL/GenBank/DDBJ databases">
        <title>Draft genome sequence of a variant of Elsinoe murrayae.</title>
        <authorList>
            <person name="Cheng Q."/>
        </authorList>
    </citation>
    <scope>NUCLEOTIDE SEQUENCE [LARGE SCALE GENOMIC DNA]</scope>
    <source>
        <strain evidence="3 4">CQ-2017a</strain>
    </source>
</reference>
<feature type="domain" description="Phospholipase/carboxylesterase/thioesterase" evidence="2">
    <location>
        <begin position="6"/>
        <end position="161"/>
    </location>
</feature>
<dbReference type="PANTHER" id="PTHR10655:SF63">
    <property type="entry name" value="PHOSPHOLIPASE_CARBOXYLESTERASE_THIOESTERASE DOMAIN-CONTAINING PROTEIN"/>
    <property type="match status" value="1"/>
</dbReference>
<comment type="similarity">
    <text evidence="1">Belongs to the AB hydrolase superfamily. AB hydrolase 2 family.</text>
</comment>
<dbReference type="AlphaFoldDB" id="A0A2K1QMU2"/>
<dbReference type="Pfam" id="PF02230">
    <property type="entry name" value="Abhydrolase_2"/>
    <property type="match status" value="1"/>
</dbReference>
<gene>
    <name evidence="3" type="ORF">CAC42_6428</name>
</gene>
<dbReference type="InParanoid" id="A0A2K1QMU2"/>
<comment type="caution">
    <text evidence="3">The sequence shown here is derived from an EMBL/GenBank/DDBJ whole genome shotgun (WGS) entry which is preliminary data.</text>
</comment>
<dbReference type="Proteomes" id="UP000243797">
    <property type="component" value="Unassembled WGS sequence"/>
</dbReference>
<proteinExistence type="inferred from homology"/>
<protein>
    <submittedName>
        <fullName evidence="3">Acyl-protein thioesterase 1</fullName>
    </submittedName>
</protein>
<dbReference type="SUPFAM" id="SSF53474">
    <property type="entry name" value="alpha/beta-Hydrolases"/>
    <property type="match status" value="1"/>
</dbReference>
<dbReference type="PANTHER" id="PTHR10655">
    <property type="entry name" value="LYSOPHOSPHOLIPASE-RELATED"/>
    <property type="match status" value="1"/>
</dbReference>
<dbReference type="GO" id="GO:0008474">
    <property type="term" value="F:palmitoyl-(protein) hydrolase activity"/>
    <property type="evidence" value="ECO:0007669"/>
    <property type="project" value="TreeGrafter"/>
</dbReference>
<sequence length="277" mass="30882">MSLLEHIVPSKLSHKHTIIFLHGKDSTATEFASELFESQASNDLTLPESLPHVKWVFPSAPTIYSARFDCHMSQWFDMWDVQQPHERSEGQVVDLVASIATIVKLVDRESATVGWENVVLGGISQGAGVAFYVAHRRKCAGLIGLSAWLPFRPQIDRLRTRAATRTVTEAVGREVRSGEELSLFEAALRLASGRDEEHVVRQISGLAGHCRDLPVFLTHCEDDQVVSIVNGYLAGKTLEQLGAEVIWCSYAEGGHWLNEPQGMDDMLAFMRRFWPTA</sequence>
<keyword evidence="4" id="KW-1185">Reference proteome</keyword>
<dbReference type="GO" id="GO:0052689">
    <property type="term" value="F:carboxylic ester hydrolase activity"/>
    <property type="evidence" value="ECO:0007669"/>
    <property type="project" value="TreeGrafter"/>
</dbReference>
<evidence type="ECO:0000259" key="2">
    <source>
        <dbReference type="Pfam" id="PF02230"/>
    </source>
</evidence>
<evidence type="ECO:0000313" key="4">
    <source>
        <dbReference type="Proteomes" id="UP000243797"/>
    </source>
</evidence>
<dbReference type="InterPro" id="IPR050565">
    <property type="entry name" value="LYPA1-2/EST-like"/>
</dbReference>
<dbReference type="OrthoDB" id="2418081at2759"/>
<accession>A0A2K1QMU2</accession>
<dbReference type="InterPro" id="IPR003140">
    <property type="entry name" value="PLipase/COase/thioEstase"/>
</dbReference>
<dbReference type="STRING" id="2082308.A0A2K1QMU2"/>
<dbReference type="InterPro" id="IPR029058">
    <property type="entry name" value="AB_hydrolase_fold"/>
</dbReference>
<evidence type="ECO:0000313" key="3">
    <source>
        <dbReference type="EMBL" id="PNS16321.1"/>
    </source>
</evidence>